<dbReference type="Proteomes" id="UP000509429">
    <property type="component" value="Chromosome"/>
</dbReference>
<dbReference type="Pfam" id="PF10335">
    <property type="entry name" value="DUF294_C"/>
    <property type="match status" value="1"/>
</dbReference>
<evidence type="ECO:0000313" key="2">
    <source>
        <dbReference type="EMBL" id="QKQ24775.1"/>
    </source>
</evidence>
<evidence type="ECO:0000259" key="1">
    <source>
        <dbReference type="Pfam" id="PF10335"/>
    </source>
</evidence>
<dbReference type="KEGG" id="reo:HUE58_01545"/>
<name>A0A6N0HQZ6_9GAMM</name>
<organism evidence="2 3">
    <name type="scientific">Candidatus Ruthia endofausta</name>
    <dbReference type="NCBI Taxonomy" id="2738852"/>
    <lineage>
        <taxon>Bacteria</taxon>
        <taxon>Pseudomonadati</taxon>
        <taxon>Pseudomonadota</taxon>
        <taxon>Gammaproteobacteria</taxon>
        <taxon>Candidatus Pseudothioglobaceae</taxon>
        <taxon>Candidatus Ruthturnera</taxon>
    </lineage>
</organism>
<feature type="domain" description="DUF294" evidence="1">
    <location>
        <begin position="2"/>
        <end position="61"/>
    </location>
</feature>
<reference evidence="2 3" key="1">
    <citation type="submission" date="2020-05" db="EMBL/GenBank/DDBJ databases">
        <title>Horizontal transmission and recombination maintain forever young bacterial symbiont genomes.</title>
        <authorList>
            <person name="Russell S.L."/>
            <person name="Pepper-Tunick E."/>
            <person name="Svedberg J."/>
            <person name="Byrne A."/>
            <person name="Ruelas Castillo J."/>
            <person name="Vollmers C."/>
            <person name="Beinart R.A."/>
            <person name="Corbett-Detig R."/>
        </authorList>
    </citation>
    <scope>NUCLEOTIDE SEQUENCE [LARGE SCALE GENOMIC DNA]</scope>
    <source>
        <strain evidence="2">JDF_Ridge</strain>
    </source>
</reference>
<sequence length="66" mass="7533">MEAYKFINSVRIKTPGTSKIKEGRDVDNYALPEEISSLDIKHLKYVFHIVGQMQSAMVSQYKTALL</sequence>
<gene>
    <name evidence="2" type="ORF">HUE58_01545</name>
</gene>
<evidence type="ECO:0000313" key="3">
    <source>
        <dbReference type="Proteomes" id="UP000509429"/>
    </source>
</evidence>
<proteinExistence type="predicted"/>
<accession>A0A6N0HQZ6</accession>
<keyword evidence="3" id="KW-1185">Reference proteome</keyword>
<dbReference type="AlphaFoldDB" id="A0A6N0HQZ6"/>
<protein>
    <recommendedName>
        <fullName evidence="1">DUF294 domain-containing protein</fullName>
    </recommendedName>
</protein>
<dbReference type="InterPro" id="IPR018821">
    <property type="entry name" value="DUF294_put_nucleoTrafse_sb-bd"/>
</dbReference>
<dbReference type="EMBL" id="CP054490">
    <property type="protein sequence ID" value="QKQ24775.1"/>
    <property type="molecule type" value="Genomic_DNA"/>
</dbReference>